<feature type="coiled-coil region" evidence="1">
    <location>
        <begin position="27"/>
        <end position="87"/>
    </location>
</feature>
<keyword evidence="1" id="KW-0175">Coiled coil</keyword>
<dbReference type="Proteomes" id="UP000175691">
    <property type="component" value="Unassembled WGS sequence"/>
</dbReference>
<reference evidence="4 5" key="1">
    <citation type="submission" date="2016-08" db="EMBL/GenBank/DDBJ databases">
        <authorList>
            <person name="Seilhamer J.J."/>
        </authorList>
    </citation>
    <scope>NUCLEOTIDE SEQUENCE [LARGE SCALE GENOMIC DNA]</scope>
    <source>
        <strain evidence="4 5">KCTC 42603</strain>
    </source>
</reference>
<gene>
    <name evidence="4" type="ORF">BFC18_05420</name>
</gene>
<accession>A0A1E7ZF84</accession>
<evidence type="ECO:0000313" key="4">
    <source>
        <dbReference type="EMBL" id="OFC72140.1"/>
    </source>
</evidence>
<evidence type="ECO:0000256" key="2">
    <source>
        <dbReference type="SAM" id="MobiDB-lite"/>
    </source>
</evidence>
<evidence type="ECO:0000256" key="1">
    <source>
        <dbReference type="SAM" id="Coils"/>
    </source>
</evidence>
<keyword evidence="3" id="KW-0472">Membrane</keyword>
<keyword evidence="3" id="KW-0812">Transmembrane</keyword>
<organism evidence="4 5">
    <name type="scientific">Alteromonas confluentis</name>
    <dbReference type="NCBI Taxonomy" id="1656094"/>
    <lineage>
        <taxon>Bacteria</taxon>
        <taxon>Pseudomonadati</taxon>
        <taxon>Pseudomonadota</taxon>
        <taxon>Gammaproteobacteria</taxon>
        <taxon>Alteromonadales</taxon>
        <taxon>Alteromonadaceae</taxon>
        <taxon>Alteromonas/Salinimonas group</taxon>
        <taxon>Alteromonas</taxon>
    </lineage>
</organism>
<keyword evidence="5" id="KW-1185">Reference proteome</keyword>
<dbReference type="AlphaFoldDB" id="A0A1E7ZF84"/>
<proteinExistence type="predicted"/>
<dbReference type="STRING" id="1656094.BFC18_05420"/>
<dbReference type="RefSeq" id="WP_070123922.1">
    <property type="nucleotide sequence ID" value="NZ_MDHN01000008.1"/>
</dbReference>
<feature type="transmembrane region" description="Helical" evidence="3">
    <location>
        <begin position="6"/>
        <end position="25"/>
    </location>
</feature>
<evidence type="ECO:0008006" key="6">
    <source>
        <dbReference type="Google" id="ProtNLM"/>
    </source>
</evidence>
<sequence>MDVLIPVALLIVGLIIGFFVARFMSSRDGASNSSKQAEQNLKELMSQQAVHHIHQTRQAIDSIEKQCQALKQQVADYETLLNQGDNEDAPSVPFYGEQATSYLRNNIQGREKTKPVTVAETQPRDFANVGSGLFVGSSGRSTAEKE</sequence>
<dbReference type="EMBL" id="MDHN01000008">
    <property type="protein sequence ID" value="OFC72140.1"/>
    <property type="molecule type" value="Genomic_DNA"/>
</dbReference>
<feature type="region of interest" description="Disordered" evidence="2">
    <location>
        <begin position="108"/>
        <end position="146"/>
    </location>
</feature>
<comment type="caution">
    <text evidence="4">The sequence shown here is derived from an EMBL/GenBank/DDBJ whole genome shotgun (WGS) entry which is preliminary data.</text>
</comment>
<keyword evidence="3" id="KW-1133">Transmembrane helix</keyword>
<evidence type="ECO:0000256" key="3">
    <source>
        <dbReference type="SAM" id="Phobius"/>
    </source>
</evidence>
<dbReference type="OrthoDB" id="6385810at2"/>
<protein>
    <recommendedName>
        <fullName evidence="6">DUF1043 domain-containing protein</fullName>
    </recommendedName>
</protein>
<dbReference type="InterPro" id="IPR009386">
    <property type="entry name" value="ZapG-like"/>
</dbReference>
<evidence type="ECO:0000313" key="5">
    <source>
        <dbReference type="Proteomes" id="UP000175691"/>
    </source>
</evidence>
<name>A0A1E7ZF84_9ALTE</name>
<dbReference type="Pfam" id="PF06295">
    <property type="entry name" value="ZapG-like"/>
    <property type="match status" value="1"/>
</dbReference>